<gene>
    <name evidence="1" type="ORF">L1987_06248</name>
</gene>
<comment type="caution">
    <text evidence="1">The sequence shown here is derived from an EMBL/GenBank/DDBJ whole genome shotgun (WGS) entry which is preliminary data.</text>
</comment>
<dbReference type="EMBL" id="CM042019">
    <property type="protein sequence ID" value="KAI3824777.1"/>
    <property type="molecule type" value="Genomic_DNA"/>
</dbReference>
<reference evidence="1 2" key="2">
    <citation type="journal article" date="2022" name="Mol. Ecol. Resour.">
        <title>The genomes of chicory, endive, great burdock and yacon provide insights into Asteraceae paleo-polyploidization history and plant inulin production.</title>
        <authorList>
            <person name="Fan W."/>
            <person name="Wang S."/>
            <person name="Wang H."/>
            <person name="Wang A."/>
            <person name="Jiang F."/>
            <person name="Liu H."/>
            <person name="Zhao H."/>
            <person name="Xu D."/>
            <person name="Zhang Y."/>
        </authorList>
    </citation>
    <scope>NUCLEOTIDE SEQUENCE [LARGE SCALE GENOMIC DNA]</scope>
    <source>
        <strain evidence="2">cv. Yunnan</strain>
        <tissue evidence="1">Leaves</tissue>
    </source>
</reference>
<reference evidence="2" key="1">
    <citation type="journal article" date="2022" name="Mol. Ecol. Resour.">
        <title>The genomes of chicory, endive, great burdock and yacon provide insights into Asteraceae palaeo-polyploidization history and plant inulin production.</title>
        <authorList>
            <person name="Fan W."/>
            <person name="Wang S."/>
            <person name="Wang H."/>
            <person name="Wang A."/>
            <person name="Jiang F."/>
            <person name="Liu H."/>
            <person name="Zhao H."/>
            <person name="Xu D."/>
            <person name="Zhang Y."/>
        </authorList>
    </citation>
    <scope>NUCLEOTIDE SEQUENCE [LARGE SCALE GENOMIC DNA]</scope>
    <source>
        <strain evidence="2">cv. Yunnan</strain>
    </source>
</reference>
<protein>
    <submittedName>
        <fullName evidence="1">Uncharacterized protein</fullName>
    </submittedName>
</protein>
<name>A0ACB9JXR0_9ASTR</name>
<evidence type="ECO:0000313" key="2">
    <source>
        <dbReference type="Proteomes" id="UP001056120"/>
    </source>
</evidence>
<keyword evidence="2" id="KW-1185">Reference proteome</keyword>
<organism evidence="1 2">
    <name type="scientific">Smallanthus sonchifolius</name>
    <dbReference type="NCBI Taxonomy" id="185202"/>
    <lineage>
        <taxon>Eukaryota</taxon>
        <taxon>Viridiplantae</taxon>
        <taxon>Streptophyta</taxon>
        <taxon>Embryophyta</taxon>
        <taxon>Tracheophyta</taxon>
        <taxon>Spermatophyta</taxon>
        <taxon>Magnoliopsida</taxon>
        <taxon>eudicotyledons</taxon>
        <taxon>Gunneridae</taxon>
        <taxon>Pentapetalae</taxon>
        <taxon>asterids</taxon>
        <taxon>campanulids</taxon>
        <taxon>Asterales</taxon>
        <taxon>Asteraceae</taxon>
        <taxon>Asteroideae</taxon>
        <taxon>Heliantheae alliance</taxon>
        <taxon>Millerieae</taxon>
        <taxon>Smallanthus</taxon>
    </lineage>
</organism>
<accession>A0ACB9JXR0</accession>
<dbReference type="Proteomes" id="UP001056120">
    <property type="component" value="Linkage Group LG02"/>
</dbReference>
<evidence type="ECO:0000313" key="1">
    <source>
        <dbReference type="EMBL" id="KAI3824777.1"/>
    </source>
</evidence>
<sequence length="74" mass="8549">MTINSHAILAHFNNSESIFLYRYSLAAVRFPSHLPVFRFQILHGRIFAYSLDFSGVRFRNSILSLKSLISSSER</sequence>
<proteinExistence type="predicted"/>